<dbReference type="AlphaFoldDB" id="A0A4Q7NB80"/>
<dbReference type="Proteomes" id="UP000293638">
    <property type="component" value="Unassembled WGS sequence"/>
</dbReference>
<protein>
    <submittedName>
        <fullName evidence="3">Uncharacterized protein YndB with AHSA1/START domain</fullName>
    </submittedName>
</protein>
<name>A0A4Q7NB80_9ACTN</name>
<gene>
    <name evidence="3" type="ORF">EV189_3640</name>
</gene>
<dbReference type="SUPFAM" id="SSF55961">
    <property type="entry name" value="Bet v1-like"/>
    <property type="match status" value="1"/>
</dbReference>
<dbReference type="RefSeq" id="WP_130494361.1">
    <property type="nucleotide sequence ID" value="NZ_SGXD01000005.1"/>
</dbReference>
<comment type="similarity">
    <text evidence="1">Belongs to the AHA1 family.</text>
</comment>
<evidence type="ECO:0000313" key="3">
    <source>
        <dbReference type="EMBL" id="RZS80159.1"/>
    </source>
</evidence>
<sequence>MELGTLEREIFIAAEPDVVFAVVSDPEHVRRWWPDEAAYELVPGAPGHIAFGDGDGRKVAGFSVVEALAPRSFSFRWTQEVGEPAEVGNSMLVTFELVARDGGTLLRLTETGFRERGWSEAVVAETHADHSRGWDFFLSRLPGYVASLGVEV</sequence>
<reference evidence="3 4" key="1">
    <citation type="submission" date="2019-02" db="EMBL/GenBank/DDBJ databases">
        <title>Genomic Encyclopedia of Type Strains, Phase IV (KMG-IV): sequencing the most valuable type-strain genomes for metagenomic binning, comparative biology and taxonomic classification.</title>
        <authorList>
            <person name="Goeker M."/>
        </authorList>
    </citation>
    <scope>NUCLEOTIDE SEQUENCE [LARGE SCALE GENOMIC DNA]</scope>
    <source>
        <strain evidence="3 4">DSM 45622</strain>
    </source>
</reference>
<dbReference type="InterPro" id="IPR023393">
    <property type="entry name" value="START-like_dom_sf"/>
</dbReference>
<evidence type="ECO:0000259" key="2">
    <source>
        <dbReference type="Pfam" id="PF08327"/>
    </source>
</evidence>
<comment type="caution">
    <text evidence="3">The sequence shown here is derived from an EMBL/GenBank/DDBJ whole genome shotgun (WGS) entry which is preliminary data.</text>
</comment>
<dbReference type="Pfam" id="PF08327">
    <property type="entry name" value="AHSA1"/>
    <property type="match status" value="1"/>
</dbReference>
<dbReference type="OrthoDB" id="9803476at2"/>
<evidence type="ECO:0000256" key="1">
    <source>
        <dbReference type="ARBA" id="ARBA00006817"/>
    </source>
</evidence>
<keyword evidence="4" id="KW-1185">Reference proteome</keyword>
<accession>A0A4Q7NB80</accession>
<feature type="domain" description="Activator of Hsp90 ATPase homologue 1/2-like C-terminal" evidence="2">
    <location>
        <begin position="14"/>
        <end position="145"/>
    </location>
</feature>
<proteinExistence type="inferred from homology"/>
<organism evidence="3 4">
    <name type="scientific">Motilibacter rhizosphaerae</name>
    <dbReference type="NCBI Taxonomy" id="598652"/>
    <lineage>
        <taxon>Bacteria</taxon>
        <taxon>Bacillati</taxon>
        <taxon>Actinomycetota</taxon>
        <taxon>Actinomycetes</taxon>
        <taxon>Motilibacterales</taxon>
        <taxon>Motilibacteraceae</taxon>
        <taxon>Motilibacter</taxon>
    </lineage>
</organism>
<dbReference type="Gene3D" id="3.30.530.20">
    <property type="match status" value="1"/>
</dbReference>
<dbReference type="EMBL" id="SGXD01000005">
    <property type="protein sequence ID" value="RZS80159.1"/>
    <property type="molecule type" value="Genomic_DNA"/>
</dbReference>
<evidence type="ECO:0000313" key="4">
    <source>
        <dbReference type="Proteomes" id="UP000293638"/>
    </source>
</evidence>
<dbReference type="InterPro" id="IPR013538">
    <property type="entry name" value="ASHA1/2-like_C"/>
</dbReference>